<evidence type="ECO:0000256" key="1">
    <source>
        <dbReference type="SAM" id="MobiDB-lite"/>
    </source>
</evidence>
<proteinExistence type="predicted"/>
<feature type="region of interest" description="Disordered" evidence="1">
    <location>
        <begin position="36"/>
        <end position="64"/>
    </location>
</feature>
<gene>
    <name evidence="2" type="ORF">NE237_018293</name>
</gene>
<accession>A0A9Q0K9P6</accession>
<feature type="compositionally biased region" description="Basic and acidic residues" evidence="1">
    <location>
        <begin position="50"/>
        <end position="60"/>
    </location>
</feature>
<dbReference type="Proteomes" id="UP001141806">
    <property type="component" value="Unassembled WGS sequence"/>
</dbReference>
<reference evidence="2" key="1">
    <citation type="journal article" date="2023" name="Plant J.">
        <title>The genome of the king protea, Protea cynaroides.</title>
        <authorList>
            <person name="Chang J."/>
            <person name="Duong T.A."/>
            <person name="Schoeman C."/>
            <person name="Ma X."/>
            <person name="Roodt D."/>
            <person name="Barker N."/>
            <person name="Li Z."/>
            <person name="Van de Peer Y."/>
            <person name="Mizrachi E."/>
        </authorList>
    </citation>
    <scope>NUCLEOTIDE SEQUENCE</scope>
    <source>
        <tissue evidence="2">Young leaves</tissue>
    </source>
</reference>
<evidence type="ECO:0000313" key="2">
    <source>
        <dbReference type="EMBL" id="KAJ4966444.1"/>
    </source>
</evidence>
<comment type="caution">
    <text evidence="2">The sequence shown here is derived from an EMBL/GenBank/DDBJ whole genome shotgun (WGS) entry which is preliminary data.</text>
</comment>
<name>A0A9Q0K9P6_9MAGN</name>
<protein>
    <submittedName>
        <fullName evidence="2">Uncharacterized protein</fullName>
    </submittedName>
</protein>
<dbReference type="AlphaFoldDB" id="A0A9Q0K9P6"/>
<sequence>MNSLFSLFDTMVAAESLGLGSFLTSPGTQDRIFRRGTEQNRFPMVNGAESPEKKEKKKISPPEPAKTLSIIASAHRKDRLVPLCNEIIQSRSSITESPVSDLFEINERFGWNNEDKGLMLELSAASSLSGMVTGMLPEVETSFSP</sequence>
<organism evidence="2 3">
    <name type="scientific">Protea cynaroides</name>
    <dbReference type="NCBI Taxonomy" id="273540"/>
    <lineage>
        <taxon>Eukaryota</taxon>
        <taxon>Viridiplantae</taxon>
        <taxon>Streptophyta</taxon>
        <taxon>Embryophyta</taxon>
        <taxon>Tracheophyta</taxon>
        <taxon>Spermatophyta</taxon>
        <taxon>Magnoliopsida</taxon>
        <taxon>Proteales</taxon>
        <taxon>Proteaceae</taxon>
        <taxon>Protea</taxon>
    </lineage>
</organism>
<dbReference type="EMBL" id="JAMYWD010000007">
    <property type="protein sequence ID" value="KAJ4966444.1"/>
    <property type="molecule type" value="Genomic_DNA"/>
</dbReference>
<keyword evidence="3" id="KW-1185">Reference proteome</keyword>
<evidence type="ECO:0000313" key="3">
    <source>
        <dbReference type="Proteomes" id="UP001141806"/>
    </source>
</evidence>